<keyword evidence="1" id="KW-1133">Transmembrane helix</keyword>
<keyword evidence="3" id="KW-1185">Reference proteome</keyword>
<proteinExistence type="predicted"/>
<dbReference type="Proteomes" id="UP001370100">
    <property type="component" value="Unassembled WGS sequence"/>
</dbReference>
<name>A0ABU8NAQ1_9PSEU</name>
<evidence type="ECO:0000313" key="3">
    <source>
        <dbReference type="Proteomes" id="UP001370100"/>
    </source>
</evidence>
<feature type="transmembrane region" description="Helical" evidence="1">
    <location>
        <begin position="64"/>
        <end position="81"/>
    </location>
</feature>
<dbReference type="EMBL" id="JBBEGL010000007">
    <property type="protein sequence ID" value="MEJ2889461.1"/>
    <property type="molecule type" value="Genomic_DNA"/>
</dbReference>
<keyword evidence="1" id="KW-0812">Transmembrane</keyword>
<keyword evidence="1" id="KW-0472">Membrane</keyword>
<comment type="caution">
    <text evidence="2">The sequence shown here is derived from an EMBL/GenBank/DDBJ whole genome shotgun (WGS) entry which is preliminary data.</text>
</comment>
<evidence type="ECO:0000313" key="2">
    <source>
        <dbReference type="EMBL" id="MEJ2889461.1"/>
    </source>
</evidence>
<evidence type="ECO:0008006" key="4">
    <source>
        <dbReference type="Google" id="ProtNLM"/>
    </source>
</evidence>
<sequence>MSSRLAVPFARLLAWGQAPDRRREGGGLGAAVARQRYHRALFLLIGFWALVTCVTAAVYPLAALVAAVAGLTHIIAGYRVEQRRRADERQRA</sequence>
<feature type="transmembrane region" description="Helical" evidence="1">
    <location>
        <begin position="40"/>
        <end position="58"/>
    </location>
</feature>
<gene>
    <name evidence="2" type="ORF">WCD41_23575</name>
</gene>
<organism evidence="2 3">
    <name type="scientific">Actinomycetospora aeridis</name>
    <dbReference type="NCBI Taxonomy" id="3129231"/>
    <lineage>
        <taxon>Bacteria</taxon>
        <taxon>Bacillati</taxon>
        <taxon>Actinomycetota</taxon>
        <taxon>Actinomycetes</taxon>
        <taxon>Pseudonocardiales</taxon>
        <taxon>Pseudonocardiaceae</taxon>
        <taxon>Actinomycetospora</taxon>
    </lineage>
</organism>
<accession>A0ABU8NAQ1</accession>
<evidence type="ECO:0000256" key="1">
    <source>
        <dbReference type="SAM" id="Phobius"/>
    </source>
</evidence>
<dbReference type="RefSeq" id="WP_337717060.1">
    <property type="nucleotide sequence ID" value="NZ_JBBEGL010000007.1"/>
</dbReference>
<protein>
    <recommendedName>
        <fullName evidence="4">DUF3040 family protein</fullName>
    </recommendedName>
</protein>
<reference evidence="2 3" key="1">
    <citation type="submission" date="2024-03" db="EMBL/GenBank/DDBJ databases">
        <title>Actinomycetospora sp. OC33-EN06, a novel actinomycete isolated from wild orchid (Aerides multiflora).</title>
        <authorList>
            <person name="Suriyachadkun C."/>
        </authorList>
    </citation>
    <scope>NUCLEOTIDE SEQUENCE [LARGE SCALE GENOMIC DNA]</scope>
    <source>
        <strain evidence="2 3">OC33-EN06</strain>
    </source>
</reference>